<evidence type="ECO:0000256" key="11">
    <source>
        <dbReference type="SAM" id="SignalP"/>
    </source>
</evidence>
<dbReference type="OrthoDB" id="5046242at2759"/>
<dbReference type="GO" id="GO:0009063">
    <property type="term" value="P:amino acid catabolic process"/>
    <property type="evidence" value="ECO:0007669"/>
    <property type="project" value="TreeGrafter"/>
</dbReference>
<proteinExistence type="inferred from homology"/>
<evidence type="ECO:0000313" key="13">
    <source>
        <dbReference type="Proteomes" id="UP000504617"/>
    </source>
</evidence>
<dbReference type="AlphaFoldDB" id="A0A6I9YYI6"/>
<dbReference type="RefSeq" id="XP_013929372.1">
    <property type="nucleotide sequence ID" value="XM_014073897.1"/>
</dbReference>
<evidence type="ECO:0000256" key="5">
    <source>
        <dbReference type="ARBA" id="ARBA00022525"/>
    </source>
</evidence>
<evidence type="ECO:0000256" key="4">
    <source>
        <dbReference type="ARBA" id="ARBA00012806"/>
    </source>
</evidence>
<organism evidence="13 14">
    <name type="scientific">Thamnophis sirtalis</name>
    <dbReference type="NCBI Taxonomy" id="35019"/>
    <lineage>
        <taxon>Eukaryota</taxon>
        <taxon>Metazoa</taxon>
        <taxon>Chordata</taxon>
        <taxon>Craniata</taxon>
        <taxon>Vertebrata</taxon>
        <taxon>Euteleostomi</taxon>
        <taxon>Lepidosauria</taxon>
        <taxon>Squamata</taxon>
        <taxon>Bifurcata</taxon>
        <taxon>Unidentata</taxon>
        <taxon>Episquamata</taxon>
        <taxon>Toxicofera</taxon>
        <taxon>Serpentes</taxon>
        <taxon>Colubroidea</taxon>
        <taxon>Colubridae</taxon>
        <taxon>Natricinae</taxon>
        <taxon>Thamnophis</taxon>
    </lineage>
</organism>
<keyword evidence="8" id="KW-0560">Oxidoreductase</keyword>
<feature type="domain" description="Amine oxidase" evidence="12">
    <location>
        <begin position="56"/>
        <end position="175"/>
    </location>
</feature>
<comment type="subcellular location">
    <subcellularLocation>
        <location evidence="2">Secreted</location>
    </subcellularLocation>
</comment>
<evidence type="ECO:0000313" key="14">
    <source>
        <dbReference type="RefSeq" id="XP_013929372.1"/>
    </source>
</evidence>
<dbReference type="GeneID" id="106555122"/>
<gene>
    <name evidence="14" type="primary">LOC106555122</name>
</gene>
<dbReference type="Gene3D" id="1.10.405.10">
    <property type="entry name" value="Guanine Nucleotide Dissociation Inhibitor, domain 1"/>
    <property type="match status" value="1"/>
</dbReference>
<accession>A0A6I9YYI6</accession>
<dbReference type="PANTHER" id="PTHR10742">
    <property type="entry name" value="FLAVIN MONOAMINE OXIDASE"/>
    <property type="match status" value="1"/>
</dbReference>
<dbReference type="InterPro" id="IPR036188">
    <property type="entry name" value="FAD/NAD-bd_sf"/>
</dbReference>
<dbReference type="InterPro" id="IPR050281">
    <property type="entry name" value="Flavin_monoamine_oxidase"/>
</dbReference>
<keyword evidence="9" id="KW-1015">Disulfide bond</keyword>
<reference evidence="14" key="1">
    <citation type="submission" date="2025-08" db="UniProtKB">
        <authorList>
            <consortium name="RefSeq"/>
        </authorList>
    </citation>
    <scope>IDENTIFICATION</scope>
    <source>
        <tissue evidence="14">Skeletal muscle</tissue>
    </source>
</reference>
<dbReference type="PANTHER" id="PTHR10742:SF355">
    <property type="entry name" value="AMINE OXIDASE"/>
    <property type="match status" value="1"/>
</dbReference>
<dbReference type="FunFam" id="3.50.50.60:FF:000450">
    <property type="entry name" value="Amine oxidase"/>
    <property type="match status" value="1"/>
</dbReference>
<evidence type="ECO:0000256" key="3">
    <source>
        <dbReference type="ARBA" id="ARBA00005465"/>
    </source>
</evidence>
<keyword evidence="13" id="KW-1185">Reference proteome</keyword>
<dbReference type="SUPFAM" id="SSF51905">
    <property type="entry name" value="FAD/NAD(P)-binding domain"/>
    <property type="match status" value="1"/>
</dbReference>
<keyword evidence="5" id="KW-0964">Secreted</keyword>
<evidence type="ECO:0000256" key="10">
    <source>
        <dbReference type="ARBA" id="ARBA00023180"/>
    </source>
</evidence>
<sequence length="237" mass="27088">LLLLVLFLSVPSSENHVTKVEECFQEPEYENWLATAKHGLRRTLKPKTIVIVGAGISGLTAAKLLRDAGHKVVILEASNRVGGRVKTHREDDWYVDLGPMRLPKAQRIVREYIKKFKLHLNSFNQTDGNGWYLIRNVREKMSPHNPENFGYQLNPNEEGKSASQLFEETLNKAFSSRFIFSGIPTYFPLSSNFCYVEQAMVSNSFVLKEWLIKEGEIVSLRKSARVTIFLKMNRSAL</sequence>
<feature type="non-terminal residue" evidence="14">
    <location>
        <position position="1"/>
    </location>
</feature>
<feature type="signal peptide" evidence="11">
    <location>
        <begin position="1"/>
        <end position="15"/>
    </location>
</feature>
<keyword evidence="10" id="KW-0325">Glycoprotein</keyword>
<feature type="chain" id="PRO_5027097317" description="L-amino-acid oxidase" evidence="11">
    <location>
        <begin position="16"/>
        <end position="237"/>
    </location>
</feature>
<dbReference type="Gene3D" id="3.50.50.60">
    <property type="entry name" value="FAD/NAD(P)-binding domain"/>
    <property type="match status" value="1"/>
</dbReference>
<evidence type="ECO:0000256" key="2">
    <source>
        <dbReference type="ARBA" id="ARBA00004613"/>
    </source>
</evidence>
<comment type="cofactor">
    <cofactor evidence="1">
        <name>FAD</name>
        <dbReference type="ChEBI" id="CHEBI:57692"/>
    </cofactor>
</comment>
<protein>
    <recommendedName>
        <fullName evidence="4">L-amino-acid oxidase</fullName>
        <ecNumber evidence="4">1.4.3.2</ecNumber>
    </recommendedName>
</protein>
<evidence type="ECO:0000256" key="7">
    <source>
        <dbReference type="ARBA" id="ARBA00022827"/>
    </source>
</evidence>
<dbReference type="InterPro" id="IPR002937">
    <property type="entry name" value="Amino_oxidase"/>
</dbReference>
<dbReference type="KEGG" id="tsr:106555122"/>
<dbReference type="GO" id="GO:0001716">
    <property type="term" value="F:L-amino-acid oxidase activity"/>
    <property type="evidence" value="ECO:0007669"/>
    <property type="project" value="UniProtKB-EC"/>
</dbReference>
<dbReference type="EC" id="1.4.3.2" evidence="4"/>
<evidence type="ECO:0000256" key="1">
    <source>
        <dbReference type="ARBA" id="ARBA00001974"/>
    </source>
</evidence>
<comment type="similarity">
    <text evidence="3">Belongs to the flavin monoamine oxidase family. FIG1 subfamily.</text>
</comment>
<name>A0A6I9YYI6_9SAUR</name>
<dbReference type="Proteomes" id="UP000504617">
    <property type="component" value="Unplaced"/>
</dbReference>
<dbReference type="GO" id="GO:0005576">
    <property type="term" value="C:extracellular region"/>
    <property type="evidence" value="ECO:0007669"/>
    <property type="project" value="UniProtKB-SubCell"/>
</dbReference>
<keyword evidence="11" id="KW-0732">Signal</keyword>
<evidence type="ECO:0000256" key="6">
    <source>
        <dbReference type="ARBA" id="ARBA00022630"/>
    </source>
</evidence>
<evidence type="ECO:0000256" key="9">
    <source>
        <dbReference type="ARBA" id="ARBA00023157"/>
    </source>
</evidence>
<evidence type="ECO:0000256" key="8">
    <source>
        <dbReference type="ARBA" id="ARBA00023002"/>
    </source>
</evidence>
<keyword evidence="7" id="KW-0274">FAD</keyword>
<keyword evidence="6" id="KW-0285">Flavoprotein</keyword>
<dbReference type="Pfam" id="PF01593">
    <property type="entry name" value="Amino_oxidase"/>
    <property type="match status" value="1"/>
</dbReference>
<evidence type="ECO:0000259" key="12">
    <source>
        <dbReference type="Pfam" id="PF01593"/>
    </source>
</evidence>